<sequence length="223" mass="24944">MINTSLLLTAARPQLAAPPAALPNELTERESQTLALIANGCNNKQIARELGISDGTVKIYVRNLLRKFRLNSRLELATWVHRSDVQQQPLEEPNARLNQAQNSALGFGGLIDELPGLIYRGDNQRNWPMQYVSAGCKDLTGYSPDYLSNNPEHHYGALILAEYVDYIWYCVQCALLRNEPYQLSYRIRCADGQIKDVWEKGVGIYSASGEVLGVEGAIFEMRG</sequence>
<dbReference type="PANTHER" id="PTHR44688:SF16">
    <property type="entry name" value="DNA-BINDING TRANSCRIPTIONAL ACTIVATOR DEVR_DOSR"/>
    <property type="match status" value="1"/>
</dbReference>
<dbReference type="STRING" id="425504.SAMN05216206_2526"/>
<dbReference type="RefSeq" id="WP_090242434.1">
    <property type="nucleotide sequence ID" value="NZ_FOQL01000003.1"/>
</dbReference>
<gene>
    <name evidence="5" type="ORF">SAMN05216206_2526</name>
</gene>
<dbReference type="EMBL" id="FOQL01000003">
    <property type="protein sequence ID" value="SFI60580.1"/>
    <property type="molecule type" value="Genomic_DNA"/>
</dbReference>
<reference evidence="6" key="1">
    <citation type="submission" date="2016-10" db="EMBL/GenBank/DDBJ databases">
        <authorList>
            <person name="Varghese N."/>
            <person name="Submissions S."/>
        </authorList>
    </citation>
    <scope>NUCLEOTIDE SEQUENCE [LARGE SCALE GENOMIC DNA]</scope>
    <source>
        <strain evidence="6">LMG 24016</strain>
    </source>
</reference>
<evidence type="ECO:0000313" key="6">
    <source>
        <dbReference type="Proteomes" id="UP000243606"/>
    </source>
</evidence>
<dbReference type="Pfam" id="PF08447">
    <property type="entry name" value="PAS_3"/>
    <property type="match status" value="1"/>
</dbReference>
<keyword evidence="2" id="KW-0238">DNA-binding</keyword>
<dbReference type="Proteomes" id="UP000243606">
    <property type="component" value="Unassembled WGS sequence"/>
</dbReference>
<dbReference type="Gene3D" id="3.30.450.20">
    <property type="entry name" value="PAS domain"/>
    <property type="match status" value="1"/>
</dbReference>
<evidence type="ECO:0000259" key="4">
    <source>
        <dbReference type="PROSITE" id="PS50043"/>
    </source>
</evidence>
<dbReference type="InterPro" id="IPR000014">
    <property type="entry name" value="PAS"/>
</dbReference>
<proteinExistence type="predicted"/>
<dbReference type="InterPro" id="IPR035965">
    <property type="entry name" value="PAS-like_dom_sf"/>
</dbReference>
<dbReference type="PROSITE" id="PS00622">
    <property type="entry name" value="HTH_LUXR_1"/>
    <property type="match status" value="1"/>
</dbReference>
<dbReference type="SUPFAM" id="SSF55785">
    <property type="entry name" value="PYP-like sensor domain (PAS domain)"/>
    <property type="match status" value="1"/>
</dbReference>
<dbReference type="CDD" id="cd06170">
    <property type="entry name" value="LuxR_C_like"/>
    <property type="match status" value="1"/>
</dbReference>
<feature type="domain" description="HTH luxR-type" evidence="4">
    <location>
        <begin position="19"/>
        <end position="84"/>
    </location>
</feature>
<dbReference type="InterPro" id="IPR013655">
    <property type="entry name" value="PAS_fold_3"/>
</dbReference>
<dbReference type="Pfam" id="PF00196">
    <property type="entry name" value="GerE"/>
    <property type="match status" value="1"/>
</dbReference>
<dbReference type="Gene3D" id="1.10.10.10">
    <property type="entry name" value="Winged helix-like DNA-binding domain superfamily/Winged helix DNA-binding domain"/>
    <property type="match status" value="1"/>
</dbReference>
<dbReference type="GO" id="GO:0006355">
    <property type="term" value="P:regulation of DNA-templated transcription"/>
    <property type="evidence" value="ECO:0007669"/>
    <property type="project" value="InterPro"/>
</dbReference>
<dbReference type="AlphaFoldDB" id="A0A1I3JKD0"/>
<evidence type="ECO:0000256" key="3">
    <source>
        <dbReference type="ARBA" id="ARBA00023163"/>
    </source>
</evidence>
<evidence type="ECO:0000256" key="2">
    <source>
        <dbReference type="ARBA" id="ARBA00023125"/>
    </source>
</evidence>
<keyword evidence="3" id="KW-0804">Transcription</keyword>
<dbReference type="CDD" id="cd00130">
    <property type="entry name" value="PAS"/>
    <property type="match status" value="1"/>
</dbReference>
<dbReference type="SMART" id="SM00421">
    <property type="entry name" value="HTH_LUXR"/>
    <property type="match status" value="1"/>
</dbReference>
<dbReference type="SUPFAM" id="SSF46894">
    <property type="entry name" value="C-terminal effector domain of the bipartite response regulators"/>
    <property type="match status" value="1"/>
</dbReference>
<dbReference type="PROSITE" id="PS50043">
    <property type="entry name" value="HTH_LUXR_2"/>
    <property type="match status" value="1"/>
</dbReference>
<dbReference type="GO" id="GO:0003677">
    <property type="term" value="F:DNA binding"/>
    <property type="evidence" value="ECO:0007669"/>
    <property type="project" value="UniProtKB-KW"/>
</dbReference>
<dbReference type="InterPro" id="IPR036388">
    <property type="entry name" value="WH-like_DNA-bd_sf"/>
</dbReference>
<keyword evidence="1" id="KW-0805">Transcription regulation</keyword>
<dbReference type="InterPro" id="IPR016032">
    <property type="entry name" value="Sig_transdc_resp-reg_C-effctor"/>
</dbReference>
<dbReference type="InterPro" id="IPR000792">
    <property type="entry name" value="Tscrpt_reg_LuxR_C"/>
</dbReference>
<keyword evidence="6" id="KW-1185">Reference proteome</keyword>
<evidence type="ECO:0000313" key="5">
    <source>
        <dbReference type="EMBL" id="SFI60580.1"/>
    </source>
</evidence>
<organism evidence="5 6">
    <name type="scientific">Pseudomonas guineae</name>
    <dbReference type="NCBI Taxonomy" id="425504"/>
    <lineage>
        <taxon>Bacteria</taxon>
        <taxon>Pseudomonadati</taxon>
        <taxon>Pseudomonadota</taxon>
        <taxon>Gammaproteobacteria</taxon>
        <taxon>Pseudomonadales</taxon>
        <taxon>Pseudomonadaceae</taxon>
        <taxon>Pseudomonas</taxon>
    </lineage>
</organism>
<dbReference type="PRINTS" id="PR00038">
    <property type="entry name" value="HTHLUXR"/>
</dbReference>
<evidence type="ECO:0000256" key="1">
    <source>
        <dbReference type="ARBA" id="ARBA00023015"/>
    </source>
</evidence>
<protein>
    <submittedName>
        <fullName evidence="5">PAS fold-containing protein</fullName>
    </submittedName>
</protein>
<accession>A0A1I3JKD0</accession>
<dbReference type="OrthoDB" id="344644at2"/>
<name>A0A1I3JKD0_9PSED</name>
<dbReference type="PANTHER" id="PTHR44688">
    <property type="entry name" value="DNA-BINDING TRANSCRIPTIONAL ACTIVATOR DEVR_DOSR"/>
    <property type="match status" value="1"/>
</dbReference>